<dbReference type="AlphaFoldDB" id="A0A0L8V7E9"/>
<sequence length="61" mass="6881">MGYNLPANTFKKIGLQSTRIYASGTNLFVISPFKLWDPEMGNRGLGYPPNKRFNIGIQLSF</sequence>
<accession>A0A0L8V7E9</accession>
<organism evidence="1 2">
    <name type="scientific">Sunxiuqinia dokdonensis</name>
    <dbReference type="NCBI Taxonomy" id="1409788"/>
    <lineage>
        <taxon>Bacteria</taxon>
        <taxon>Pseudomonadati</taxon>
        <taxon>Bacteroidota</taxon>
        <taxon>Bacteroidia</taxon>
        <taxon>Marinilabiliales</taxon>
        <taxon>Prolixibacteraceae</taxon>
        <taxon>Sunxiuqinia</taxon>
    </lineage>
</organism>
<evidence type="ECO:0000313" key="1">
    <source>
        <dbReference type="EMBL" id="KOH44369.1"/>
    </source>
</evidence>
<evidence type="ECO:0000313" key="2">
    <source>
        <dbReference type="Proteomes" id="UP000036958"/>
    </source>
</evidence>
<dbReference type="STRING" id="1409788.NC99_28160"/>
<dbReference type="Proteomes" id="UP000036958">
    <property type="component" value="Unassembled WGS sequence"/>
</dbReference>
<reference evidence="2" key="1">
    <citation type="submission" date="2015-07" db="EMBL/GenBank/DDBJ databases">
        <title>Genome sequencing of Sunxiuqinia dokdonensis strain SK.</title>
        <authorList>
            <person name="Ahn S."/>
            <person name="Kim B.-C."/>
        </authorList>
    </citation>
    <scope>NUCLEOTIDE SEQUENCE [LARGE SCALE GENOMIC DNA]</scope>
    <source>
        <strain evidence="2">SK</strain>
    </source>
</reference>
<dbReference type="PATRIC" id="fig|1409788.3.peg.2903"/>
<keyword evidence="1" id="KW-0176">Collagen</keyword>
<protein>
    <submittedName>
        <fullName evidence="1">Collagen-binding protein</fullName>
    </submittedName>
</protein>
<dbReference type="RefSeq" id="WP_204374994.1">
    <property type="nucleotide sequence ID" value="NZ_LGIA01000164.1"/>
</dbReference>
<name>A0A0L8V7E9_9BACT</name>
<comment type="caution">
    <text evidence="1">The sequence shown here is derived from an EMBL/GenBank/DDBJ whole genome shotgun (WGS) entry which is preliminary data.</text>
</comment>
<gene>
    <name evidence="1" type="ORF">NC99_28160</name>
</gene>
<keyword evidence="2" id="KW-1185">Reference proteome</keyword>
<proteinExistence type="predicted"/>
<dbReference type="EMBL" id="LGIA01000164">
    <property type="protein sequence ID" value="KOH44369.1"/>
    <property type="molecule type" value="Genomic_DNA"/>
</dbReference>